<comment type="caution">
    <text evidence="2">The sequence shown here is derived from an EMBL/GenBank/DDBJ whole genome shotgun (WGS) entry which is preliminary data.</text>
</comment>
<protein>
    <submittedName>
        <fullName evidence="2">Mo-dependent nitrogenase C-terminal domain-containing protein</fullName>
    </submittedName>
</protein>
<dbReference type="Proteomes" id="UP000641646">
    <property type="component" value="Unassembled WGS sequence"/>
</dbReference>
<name>A0A926VDI5_9CYAN</name>
<evidence type="ECO:0000313" key="3">
    <source>
        <dbReference type="Proteomes" id="UP000641646"/>
    </source>
</evidence>
<dbReference type="EMBL" id="JACJPW010000009">
    <property type="protein sequence ID" value="MBD2180554.1"/>
    <property type="molecule type" value="Genomic_DNA"/>
</dbReference>
<dbReference type="InterPro" id="IPR009717">
    <property type="entry name" value="Mo-dep_Nase_C"/>
</dbReference>
<evidence type="ECO:0000313" key="2">
    <source>
        <dbReference type="EMBL" id="MBD2180554.1"/>
    </source>
</evidence>
<reference evidence="2" key="2">
    <citation type="submission" date="2020-08" db="EMBL/GenBank/DDBJ databases">
        <authorList>
            <person name="Chen M."/>
            <person name="Teng W."/>
            <person name="Zhao L."/>
            <person name="Hu C."/>
            <person name="Zhou Y."/>
            <person name="Han B."/>
            <person name="Song L."/>
            <person name="Shu W."/>
        </authorList>
    </citation>
    <scope>NUCLEOTIDE SEQUENCE</scope>
    <source>
        <strain evidence="2">FACHB-1375</strain>
    </source>
</reference>
<reference evidence="2" key="1">
    <citation type="journal article" date="2015" name="ISME J.">
        <title>Draft Genome Sequence of Streptomyces incarnatus NRRL8089, which Produces the Nucleoside Antibiotic Sinefungin.</title>
        <authorList>
            <person name="Oshima K."/>
            <person name="Hattori M."/>
            <person name="Shimizu H."/>
            <person name="Fukuda K."/>
            <person name="Nemoto M."/>
            <person name="Inagaki K."/>
            <person name="Tamura T."/>
        </authorList>
    </citation>
    <scope>NUCLEOTIDE SEQUENCE</scope>
    <source>
        <strain evidence="2">FACHB-1375</strain>
    </source>
</reference>
<proteinExistence type="predicted"/>
<feature type="domain" description="Mo-dependent nitrogenase C-terminal" evidence="1">
    <location>
        <begin position="14"/>
        <end position="95"/>
    </location>
</feature>
<dbReference type="RefSeq" id="WP_190462863.1">
    <property type="nucleotide sequence ID" value="NZ_JACJPW010000009.1"/>
</dbReference>
<evidence type="ECO:0000259" key="1">
    <source>
        <dbReference type="Pfam" id="PF06967"/>
    </source>
</evidence>
<organism evidence="2 3">
    <name type="scientific">Aerosakkonema funiforme FACHB-1375</name>
    <dbReference type="NCBI Taxonomy" id="2949571"/>
    <lineage>
        <taxon>Bacteria</taxon>
        <taxon>Bacillati</taxon>
        <taxon>Cyanobacteriota</taxon>
        <taxon>Cyanophyceae</taxon>
        <taxon>Oscillatoriophycideae</taxon>
        <taxon>Aerosakkonematales</taxon>
        <taxon>Aerosakkonemataceae</taxon>
        <taxon>Aerosakkonema</taxon>
    </lineage>
</organism>
<accession>A0A926VDI5</accession>
<keyword evidence="3" id="KW-1185">Reference proteome</keyword>
<dbReference type="Pfam" id="PF06967">
    <property type="entry name" value="Mo-nitro_C"/>
    <property type="match status" value="1"/>
</dbReference>
<gene>
    <name evidence="2" type="ORF">H6G03_05445</name>
</gene>
<dbReference type="AlphaFoldDB" id="A0A926VDI5"/>
<sequence>MSSTSIHRNKKFDLLWPLRQWVDGIEINDRKFAHIVCRVIPCQCPFERKLTLFGRTLHIPPFCKLNPLYDEFVGLRFRALSYLTDVCGEDVNKYIC</sequence>